<dbReference type="Proteomes" id="UP000324222">
    <property type="component" value="Unassembled WGS sequence"/>
</dbReference>
<dbReference type="Pfam" id="PF00059">
    <property type="entry name" value="Lectin_C"/>
    <property type="match status" value="1"/>
</dbReference>
<feature type="domain" description="C-type lectin" evidence="1">
    <location>
        <begin position="32"/>
        <end position="135"/>
    </location>
</feature>
<evidence type="ECO:0000313" key="2">
    <source>
        <dbReference type="EMBL" id="MPC54973.1"/>
    </source>
</evidence>
<keyword evidence="3" id="KW-1185">Reference proteome</keyword>
<evidence type="ECO:0000313" key="3">
    <source>
        <dbReference type="Proteomes" id="UP000324222"/>
    </source>
</evidence>
<proteinExistence type="predicted"/>
<dbReference type="PROSITE" id="PS50041">
    <property type="entry name" value="C_TYPE_LECTIN_2"/>
    <property type="match status" value="1"/>
</dbReference>
<dbReference type="Gene3D" id="3.10.100.10">
    <property type="entry name" value="Mannose-Binding Protein A, subunit A"/>
    <property type="match status" value="1"/>
</dbReference>
<dbReference type="SUPFAM" id="SSF56436">
    <property type="entry name" value="C-type lectin-like"/>
    <property type="match status" value="1"/>
</dbReference>
<dbReference type="InterPro" id="IPR001304">
    <property type="entry name" value="C-type_lectin-like"/>
</dbReference>
<dbReference type="AlphaFoldDB" id="A0A5B7GCI0"/>
<accession>A0A5B7GCI0</accession>
<evidence type="ECO:0000259" key="1">
    <source>
        <dbReference type="PROSITE" id="PS50041"/>
    </source>
</evidence>
<dbReference type="InterPro" id="IPR016187">
    <property type="entry name" value="CTDL_fold"/>
</dbReference>
<protein>
    <recommendedName>
        <fullName evidence="1">C-type lectin domain-containing protein</fullName>
    </recommendedName>
</protein>
<name>A0A5B7GCI0_PORTR</name>
<sequence length="171" mass="17857">MLIFPGMITVSASETRYAEHITEVLVSGGASSWVSARARCRAVGGDLVSIPPTDFTLHPLNPSAHSSTPSLPPYWLGGRKVLGEWRWVTGALVEGEVSESGADGESGECLVVSGEGGGVRMAAVPCHMPRPALCQLPPPPGDAGPPLDPVSNEVTPIAAHRYLTPEDLQLA</sequence>
<gene>
    <name evidence="2" type="ORF">E2C01_048904</name>
</gene>
<comment type="caution">
    <text evidence="2">The sequence shown here is derived from an EMBL/GenBank/DDBJ whole genome shotgun (WGS) entry which is preliminary data.</text>
</comment>
<dbReference type="OrthoDB" id="406096at2759"/>
<dbReference type="CDD" id="cd00037">
    <property type="entry name" value="CLECT"/>
    <property type="match status" value="1"/>
</dbReference>
<dbReference type="EMBL" id="VSRR010012787">
    <property type="protein sequence ID" value="MPC54973.1"/>
    <property type="molecule type" value="Genomic_DNA"/>
</dbReference>
<organism evidence="2 3">
    <name type="scientific">Portunus trituberculatus</name>
    <name type="common">Swimming crab</name>
    <name type="synonym">Neptunus trituberculatus</name>
    <dbReference type="NCBI Taxonomy" id="210409"/>
    <lineage>
        <taxon>Eukaryota</taxon>
        <taxon>Metazoa</taxon>
        <taxon>Ecdysozoa</taxon>
        <taxon>Arthropoda</taxon>
        <taxon>Crustacea</taxon>
        <taxon>Multicrustacea</taxon>
        <taxon>Malacostraca</taxon>
        <taxon>Eumalacostraca</taxon>
        <taxon>Eucarida</taxon>
        <taxon>Decapoda</taxon>
        <taxon>Pleocyemata</taxon>
        <taxon>Brachyura</taxon>
        <taxon>Eubrachyura</taxon>
        <taxon>Portunoidea</taxon>
        <taxon>Portunidae</taxon>
        <taxon>Portuninae</taxon>
        <taxon>Portunus</taxon>
    </lineage>
</organism>
<dbReference type="SMART" id="SM00034">
    <property type="entry name" value="CLECT"/>
    <property type="match status" value="1"/>
</dbReference>
<dbReference type="InterPro" id="IPR016186">
    <property type="entry name" value="C-type_lectin-like/link_sf"/>
</dbReference>
<reference evidence="2 3" key="1">
    <citation type="submission" date="2019-05" db="EMBL/GenBank/DDBJ databases">
        <title>Another draft genome of Portunus trituberculatus and its Hox gene families provides insights of decapod evolution.</title>
        <authorList>
            <person name="Jeong J.-H."/>
            <person name="Song I."/>
            <person name="Kim S."/>
            <person name="Choi T."/>
            <person name="Kim D."/>
            <person name="Ryu S."/>
            <person name="Kim W."/>
        </authorList>
    </citation>
    <scope>NUCLEOTIDE SEQUENCE [LARGE SCALE GENOMIC DNA]</scope>
    <source>
        <tissue evidence="2">Muscle</tissue>
    </source>
</reference>